<name>A0A016T4V6_9BILA</name>
<sequence>MSQCLSARSADVDTFDRMDRGGRAGGEVAQMKSRQWTEITNGLVTDCPGGGGEEEKNRTALTEVGERVQFHAERQRIGPVHLGEAVHLNERRSVALFFWEEIRLQMGLAPRTRLITLPAGFWTSKAIEAEKSG</sequence>
<reference evidence="2" key="1">
    <citation type="journal article" date="2015" name="Nat. Genet.">
        <title>The genome and transcriptome of the zoonotic hookworm Ancylostoma ceylanicum identify infection-specific gene families.</title>
        <authorList>
            <person name="Schwarz E.M."/>
            <person name="Hu Y."/>
            <person name="Antoshechkin I."/>
            <person name="Miller M.M."/>
            <person name="Sternberg P.W."/>
            <person name="Aroian R.V."/>
        </authorList>
    </citation>
    <scope>NUCLEOTIDE SEQUENCE</scope>
    <source>
        <strain evidence="2">HY135</strain>
    </source>
</reference>
<gene>
    <name evidence="1" type="primary">Acey_s0138.g2075</name>
    <name evidence="1" type="ORF">Y032_0138g2075</name>
</gene>
<accession>A0A016T4V6</accession>
<keyword evidence="2" id="KW-1185">Reference proteome</keyword>
<evidence type="ECO:0000313" key="2">
    <source>
        <dbReference type="Proteomes" id="UP000024635"/>
    </source>
</evidence>
<dbReference type="Proteomes" id="UP000024635">
    <property type="component" value="Unassembled WGS sequence"/>
</dbReference>
<protein>
    <submittedName>
        <fullName evidence="1">Uncharacterized protein</fullName>
    </submittedName>
</protein>
<dbReference type="AlphaFoldDB" id="A0A016T4V6"/>
<comment type="caution">
    <text evidence="1">The sequence shown here is derived from an EMBL/GenBank/DDBJ whole genome shotgun (WGS) entry which is preliminary data.</text>
</comment>
<evidence type="ECO:0000313" key="1">
    <source>
        <dbReference type="EMBL" id="EYB97717.1"/>
    </source>
</evidence>
<dbReference type="EMBL" id="JARK01001474">
    <property type="protein sequence ID" value="EYB97717.1"/>
    <property type="molecule type" value="Genomic_DNA"/>
</dbReference>
<proteinExistence type="predicted"/>
<organism evidence="1 2">
    <name type="scientific">Ancylostoma ceylanicum</name>
    <dbReference type="NCBI Taxonomy" id="53326"/>
    <lineage>
        <taxon>Eukaryota</taxon>
        <taxon>Metazoa</taxon>
        <taxon>Ecdysozoa</taxon>
        <taxon>Nematoda</taxon>
        <taxon>Chromadorea</taxon>
        <taxon>Rhabditida</taxon>
        <taxon>Rhabditina</taxon>
        <taxon>Rhabditomorpha</taxon>
        <taxon>Strongyloidea</taxon>
        <taxon>Ancylostomatidae</taxon>
        <taxon>Ancylostomatinae</taxon>
        <taxon>Ancylostoma</taxon>
    </lineage>
</organism>